<dbReference type="GO" id="GO:0005829">
    <property type="term" value="C:cytosol"/>
    <property type="evidence" value="ECO:0007669"/>
    <property type="project" value="TreeGrafter"/>
</dbReference>
<evidence type="ECO:0000256" key="3">
    <source>
        <dbReference type="ARBA" id="ARBA00023163"/>
    </source>
</evidence>
<dbReference type="SMART" id="SM00342">
    <property type="entry name" value="HTH_ARAC"/>
    <property type="match status" value="1"/>
</dbReference>
<dbReference type="PROSITE" id="PS01124">
    <property type="entry name" value="HTH_ARAC_FAMILY_2"/>
    <property type="match status" value="1"/>
</dbReference>
<dbReference type="Proteomes" id="UP000198781">
    <property type="component" value="Unassembled WGS sequence"/>
</dbReference>
<evidence type="ECO:0000259" key="4">
    <source>
        <dbReference type="PROSITE" id="PS01124"/>
    </source>
</evidence>
<dbReference type="InterPro" id="IPR009057">
    <property type="entry name" value="Homeodomain-like_sf"/>
</dbReference>
<dbReference type="InterPro" id="IPR018060">
    <property type="entry name" value="HTH_AraC"/>
</dbReference>
<dbReference type="Gene3D" id="1.10.10.60">
    <property type="entry name" value="Homeodomain-like"/>
    <property type="match status" value="1"/>
</dbReference>
<dbReference type="EMBL" id="FMZC01000004">
    <property type="protein sequence ID" value="SDD07951.1"/>
    <property type="molecule type" value="Genomic_DNA"/>
</dbReference>
<gene>
    <name evidence="5" type="ORF">SAMN05192589_104236</name>
</gene>
<name>A0A1G6RU39_9BURK</name>
<dbReference type="STRING" id="187868.SAMN05192589_104236"/>
<dbReference type="GO" id="GO:0003700">
    <property type="term" value="F:DNA-binding transcription factor activity"/>
    <property type="evidence" value="ECO:0007669"/>
    <property type="project" value="InterPro"/>
</dbReference>
<feature type="domain" description="HTH araC/xylS-type" evidence="4">
    <location>
        <begin position="198"/>
        <end position="293"/>
    </location>
</feature>
<keyword evidence="3" id="KW-0804">Transcription</keyword>
<evidence type="ECO:0000313" key="6">
    <source>
        <dbReference type="Proteomes" id="UP000198781"/>
    </source>
</evidence>
<dbReference type="SUPFAM" id="SSF46689">
    <property type="entry name" value="Homeodomain-like"/>
    <property type="match status" value="1"/>
</dbReference>
<proteinExistence type="predicted"/>
<sequence>MIGGAPGGALRSDPPAVALAPDAPLPSGAPVLRRSLCRVAHPRLTTVQHTPRFLFQDATLLWVLDGQLDLTVGEHRLSTDGAPSLVLVDPGTCADLRKTPGGAAQRFRSWLLTLNASVLEAFERSSAGMPPAALNDSAPLRSVPLDADLEATLRHVGEGADTLSLSDARLQYRLLDLLAALHERGHRFQPAPGQATTLRLRSLLGATPERRWTAAHAGQALAMSEATLRRRLSAEHQRFDELLADVRMQHALMLLQTTGWSIPRIALACGYQSRARFAERFRGRFGYLPSTVR</sequence>
<protein>
    <submittedName>
        <fullName evidence="5">AraC-type DNA-binding protein</fullName>
    </submittedName>
</protein>
<dbReference type="PANTHER" id="PTHR47894">
    <property type="entry name" value="HTH-TYPE TRANSCRIPTIONAL REGULATOR GADX"/>
    <property type="match status" value="1"/>
</dbReference>
<dbReference type="RefSeq" id="WP_245711294.1">
    <property type="nucleotide sequence ID" value="NZ_FMZC01000004.1"/>
</dbReference>
<evidence type="ECO:0000256" key="1">
    <source>
        <dbReference type="ARBA" id="ARBA00023015"/>
    </source>
</evidence>
<keyword evidence="6" id="KW-1185">Reference proteome</keyword>
<evidence type="ECO:0000313" key="5">
    <source>
        <dbReference type="EMBL" id="SDD07951.1"/>
    </source>
</evidence>
<organism evidence="5 6">
    <name type="scientific">Paracidovorax valerianellae</name>
    <dbReference type="NCBI Taxonomy" id="187868"/>
    <lineage>
        <taxon>Bacteria</taxon>
        <taxon>Pseudomonadati</taxon>
        <taxon>Pseudomonadota</taxon>
        <taxon>Betaproteobacteria</taxon>
        <taxon>Burkholderiales</taxon>
        <taxon>Comamonadaceae</taxon>
        <taxon>Paracidovorax</taxon>
    </lineage>
</organism>
<evidence type="ECO:0000256" key="2">
    <source>
        <dbReference type="ARBA" id="ARBA00023125"/>
    </source>
</evidence>
<dbReference type="GO" id="GO:0000976">
    <property type="term" value="F:transcription cis-regulatory region binding"/>
    <property type="evidence" value="ECO:0007669"/>
    <property type="project" value="TreeGrafter"/>
</dbReference>
<dbReference type="PANTHER" id="PTHR47894:SF4">
    <property type="entry name" value="HTH-TYPE TRANSCRIPTIONAL REGULATOR GADX"/>
    <property type="match status" value="1"/>
</dbReference>
<accession>A0A1G6RU39</accession>
<dbReference type="AlphaFoldDB" id="A0A1G6RU39"/>
<keyword evidence="2 5" id="KW-0238">DNA-binding</keyword>
<keyword evidence="1" id="KW-0805">Transcription regulation</keyword>
<reference evidence="5 6" key="1">
    <citation type="submission" date="2016-10" db="EMBL/GenBank/DDBJ databases">
        <authorList>
            <person name="de Groot N.N."/>
        </authorList>
    </citation>
    <scope>NUCLEOTIDE SEQUENCE [LARGE SCALE GENOMIC DNA]</scope>
    <source>
        <strain evidence="5 6">DSM 16619</strain>
    </source>
</reference>
<dbReference type="Pfam" id="PF12833">
    <property type="entry name" value="HTH_18"/>
    <property type="match status" value="1"/>
</dbReference>